<evidence type="ECO:0000313" key="9">
    <source>
        <dbReference type="EMBL" id="KQL55198.1"/>
    </source>
</evidence>
<feature type="transmembrane region" description="Helical" evidence="7">
    <location>
        <begin position="7"/>
        <end position="27"/>
    </location>
</feature>
<evidence type="ECO:0000256" key="6">
    <source>
        <dbReference type="ARBA" id="ARBA00023136"/>
    </source>
</evidence>
<dbReference type="Proteomes" id="UP000051888">
    <property type="component" value="Unassembled WGS sequence"/>
</dbReference>
<feature type="domain" description="ABC transmembrane type-1" evidence="8">
    <location>
        <begin position="85"/>
        <end position="293"/>
    </location>
</feature>
<gene>
    <name evidence="9" type="ORF">AN964_17890</name>
</gene>
<dbReference type="OrthoDB" id="2551456at2"/>
<evidence type="ECO:0000256" key="5">
    <source>
        <dbReference type="ARBA" id="ARBA00022989"/>
    </source>
</evidence>
<dbReference type="PANTHER" id="PTHR30465">
    <property type="entry name" value="INNER MEMBRANE ABC TRANSPORTER"/>
    <property type="match status" value="1"/>
</dbReference>
<comment type="caution">
    <text evidence="9">The sequence shown here is derived from an EMBL/GenBank/DDBJ whole genome shotgun (WGS) entry which is preliminary data.</text>
</comment>
<keyword evidence="2 7" id="KW-0813">Transport</keyword>
<dbReference type="GO" id="GO:0055085">
    <property type="term" value="P:transmembrane transport"/>
    <property type="evidence" value="ECO:0007669"/>
    <property type="project" value="InterPro"/>
</dbReference>
<dbReference type="SUPFAM" id="SSF161098">
    <property type="entry name" value="MetI-like"/>
    <property type="match status" value="1"/>
</dbReference>
<evidence type="ECO:0000256" key="1">
    <source>
        <dbReference type="ARBA" id="ARBA00004651"/>
    </source>
</evidence>
<comment type="similarity">
    <text evidence="7">Belongs to the binding-protein-dependent transport system permease family.</text>
</comment>
<keyword evidence="6 7" id="KW-0472">Membrane</keyword>
<name>A0A0Q3TMH3_9BACI</name>
<dbReference type="PANTHER" id="PTHR30465:SF0">
    <property type="entry name" value="OLIGOPEPTIDE TRANSPORT SYSTEM PERMEASE PROTEIN APPB"/>
    <property type="match status" value="1"/>
</dbReference>
<keyword evidence="3" id="KW-1003">Cell membrane</keyword>
<feature type="transmembrane region" description="Helical" evidence="7">
    <location>
        <begin position="165"/>
        <end position="185"/>
    </location>
</feature>
<feature type="transmembrane region" description="Helical" evidence="7">
    <location>
        <begin position="89"/>
        <end position="109"/>
    </location>
</feature>
<dbReference type="CDD" id="cd06261">
    <property type="entry name" value="TM_PBP2"/>
    <property type="match status" value="1"/>
</dbReference>
<dbReference type="PATRIC" id="fig|157838.3.peg.3963"/>
<dbReference type="InterPro" id="IPR035906">
    <property type="entry name" value="MetI-like_sf"/>
</dbReference>
<accession>A0A0Q3TMH3</accession>
<evidence type="ECO:0000256" key="3">
    <source>
        <dbReference type="ARBA" id="ARBA00022475"/>
    </source>
</evidence>
<organism evidence="9 10">
    <name type="scientific">Heyndrickxia shackletonii</name>
    <dbReference type="NCBI Taxonomy" id="157838"/>
    <lineage>
        <taxon>Bacteria</taxon>
        <taxon>Bacillati</taxon>
        <taxon>Bacillota</taxon>
        <taxon>Bacilli</taxon>
        <taxon>Bacillales</taxon>
        <taxon>Bacillaceae</taxon>
        <taxon>Heyndrickxia</taxon>
    </lineage>
</organism>
<sequence>MKLLLRLSSSLFLWIVMMVVLVLIILLPREIEVKRVDVTDVMSYHFTWSGYKDNITHFISEVKENKSLGKAIDQQPVEWELMHYGIRSIAILVPALIFSFLIGILKGVFDYRRNGGLWKVFGEGTTWLGQSIPDFFVIIIIELIFSMTINRIFPHLQLYGYAHWYNIFLPIIFLSMYPAAVIASYTTQALKEEDGHDYILTAKAKGVPEWIILWKHVLRNCWSKILIHFMPIILTLLSSMVLVEYMTLYRGMGTRLMEAIKVKDMIASNDTILPIETPTVIGFSLGFMVILLLAQWANQIIRHFLIPIRKDEQS</sequence>
<protein>
    <recommendedName>
        <fullName evidence="8">ABC transmembrane type-1 domain-containing protein</fullName>
    </recommendedName>
</protein>
<dbReference type="Gene3D" id="1.10.3720.10">
    <property type="entry name" value="MetI-like"/>
    <property type="match status" value="1"/>
</dbReference>
<feature type="transmembrane region" description="Helical" evidence="7">
    <location>
        <begin position="225"/>
        <end position="248"/>
    </location>
</feature>
<proteinExistence type="inferred from homology"/>
<comment type="subcellular location">
    <subcellularLocation>
        <location evidence="1 7">Cell membrane</location>
        <topology evidence="1 7">Multi-pass membrane protein</topology>
    </subcellularLocation>
</comment>
<feature type="transmembrane region" description="Helical" evidence="7">
    <location>
        <begin position="280"/>
        <end position="301"/>
    </location>
</feature>
<evidence type="ECO:0000256" key="2">
    <source>
        <dbReference type="ARBA" id="ARBA00022448"/>
    </source>
</evidence>
<evidence type="ECO:0000313" key="10">
    <source>
        <dbReference type="Proteomes" id="UP000051888"/>
    </source>
</evidence>
<dbReference type="GO" id="GO:0005886">
    <property type="term" value="C:plasma membrane"/>
    <property type="evidence" value="ECO:0007669"/>
    <property type="project" value="UniProtKB-SubCell"/>
</dbReference>
<reference evidence="9 10" key="1">
    <citation type="submission" date="2015-09" db="EMBL/GenBank/DDBJ databases">
        <title>Genome sequencing project for genomic taxonomy and phylogenomics of Bacillus-like bacteria.</title>
        <authorList>
            <person name="Liu B."/>
            <person name="Wang J."/>
            <person name="Zhu Y."/>
            <person name="Liu G."/>
            <person name="Chen Q."/>
            <person name="Chen Z."/>
            <person name="Lan J."/>
            <person name="Che J."/>
            <person name="Ge C."/>
            <person name="Shi H."/>
            <person name="Pan Z."/>
            <person name="Liu X."/>
        </authorList>
    </citation>
    <scope>NUCLEOTIDE SEQUENCE [LARGE SCALE GENOMIC DNA]</scope>
    <source>
        <strain evidence="9 10">LMG 18435</strain>
    </source>
</reference>
<dbReference type="EMBL" id="LJJC01000004">
    <property type="protein sequence ID" value="KQL55198.1"/>
    <property type="molecule type" value="Genomic_DNA"/>
</dbReference>
<evidence type="ECO:0000259" key="8">
    <source>
        <dbReference type="PROSITE" id="PS50928"/>
    </source>
</evidence>
<keyword evidence="5 7" id="KW-1133">Transmembrane helix</keyword>
<dbReference type="InterPro" id="IPR000515">
    <property type="entry name" value="MetI-like"/>
</dbReference>
<evidence type="ECO:0000256" key="4">
    <source>
        <dbReference type="ARBA" id="ARBA00022692"/>
    </source>
</evidence>
<feature type="transmembrane region" description="Helical" evidence="7">
    <location>
        <begin position="135"/>
        <end position="153"/>
    </location>
</feature>
<dbReference type="PROSITE" id="PS50928">
    <property type="entry name" value="ABC_TM1"/>
    <property type="match status" value="1"/>
</dbReference>
<dbReference type="STRING" id="157838.AN964_17890"/>
<evidence type="ECO:0000256" key="7">
    <source>
        <dbReference type="RuleBase" id="RU363032"/>
    </source>
</evidence>
<dbReference type="AlphaFoldDB" id="A0A0Q3TMH3"/>
<dbReference type="Pfam" id="PF00528">
    <property type="entry name" value="BPD_transp_1"/>
    <property type="match status" value="1"/>
</dbReference>
<dbReference type="RefSeq" id="WP_055740994.1">
    <property type="nucleotide sequence ID" value="NZ_JAAIWL010000005.1"/>
</dbReference>
<keyword evidence="4 7" id="KW-0812">Transmembrane</keyword>
<keyword evidence="10" id="KW-1185">Reference proteome</keyword>